<keyword evidence="1" id="KW-1133">Transmembrane helix</keyword>
<dbReference type="EMBL" id="JBHRXJ010000012">
    <property type="protein sequence ID" value="MFC3529516.1"/>
    <property type="molecule type" value="Genomic_DNA"/>
</dbReference>
<reference evidence="3" key="1">
    <citation type="journal article" date="2019" name="Int. J. Syst. Evol. Microbiol.">
        <title>The Global Catalogue of Microorganisms (GCM) 10K type strain sequencing project: providing services to taxonomists for standard genome sequencing and annotation.</title>
        <authorList>
            <consortium name="The Broad Institute Genomics Platform"/>
            <consortium name="The Broad Institute Genome Sequencing Center for Infectious Disease"/>
            <person name="Wu L."/>
            <person name="Ma J."/>
        </authorList>
    </citation>
    <scope>NUCLEOTIDE SEQUENCE [LARGE SCALE GENOMIC DNA]</scope>
    <source>
        <strain evidence="3">KCTC 42899</strain>
    </source>
</reference>
<feature type="transmembrane region" description="Helical" evidence="1">
    <location>
        <begin position="15"/>
        <end position="48"/>
    </location>
</feature>
<keyword evidence="1" id="KW-0472">Membrane</keyword>
<feature type="transmembrane region" description="Helical" evidence="1">
    <location>
        <begin position="60"/>
        <end position="80"/>
    </location>
</feature>
<accession>A0ABV7RB44</accession>
<evidence type="ECO:0000313" key="3">
    <source>
        <dbReference type="Proteomes" id="UP001595721"/>
    </source>
</evidence>
<feature type="transmembrane region" description="Helical" evidence="1">
    <location>
        <begin position="92"/>
        <end position="112"/>
    </location>
</feature>
<keyword evidence="3" id="KW-1185">Reference proteome</keyword>
<proteinExistence type="predicted"/>
<dbReference type="RefSeq" id="WP_377745510.1">
    <property type="nucleotide sequence ID" value="NZ_JBHRXJ010000012.1"/>
</dbReference>
<protein>
    <submittedName>
        <fullName evidence="2">Uncharacterized protein</fullName>
    </submittedName>
</protein>
<gene>
    <name evidence="2" type="ORF">ACFOMH_15160</name>
</gene>
<keyword evidence="1" id="KW-0812">Transmembrane</keyword>
<comment type="caution">
    <text evidence="2">The sequence shown here is derived from an EMBL/GenBank/DDBJ whole genome shotgun (WGS) entry which is preliminary data.</text>
</comment>
<sequence>MTAQPDRNTERKITIFLLGLVVGGLLGALLLVPVIGAVVLGLVILFVVAMWFNLDLISDLAAWLIGALWRIAATICDRIFPGRASAHPTAERRLYGLGIASGAGLILGLSYLGRGAA</sequence>
<evidence type="ECO:0000256" key="1">
    <source>
        <dbReference type="SAM" id="Phobius"/>
    </source>
</evidence>
<organism evidence="2 3">
    <name type="scientific">Paracoccus mangrovi</name>
    <dbReference type="NCBI Taxonomy" id="1715645"/>
    <lineage>
        <taxon>Bacteria</taxon>
        <taxon>Pseudomonadati</taxon>
        <taxon>Pseudomonadota</taxon>
        <taxon>Alphaproteobacteria</taxon>
        <taxon>Rhodobacterales</taxon>
        <taxon>Paracoccaceae</taxon>
        <taxon>Paracoccus</taxon>
    </lineage>
</organism>
<name>A0ABV7RB44_9RHOB</name>
<dbReference type="Proteomes" id="UP001595721">
    <property type="component" value="Unassembled WGS sequence"/>
</dbReference>
<evidence type="ECO:0000313" key="2">
    <source>
        <dbReference type="EMBL" id="MFC3529516.1"/>
    </source>
</evidence>